<proteinExistence type="predicted"/>
<organism evidence="1 2">
    <name type="scientific">Vigna angularis var. angularis</name>
    <dbReference type="NCBI Taxonomy" id="157739"/>
    <lineage>
        <taxon>Eukaryota</taxon>
        <taxon>Viridiplantae</taxon>
        <taxon>Streptophyta</taxon>
        <taxon>Embryophyta</taxon>
        <taxon>Tracheophyta</taxon>
        <taxon>Spermatophyta</taxon>
        <taxon>Magnoliopsida</taxon>
        <taxon>eudicotyledons</taxon>
        <taxon>Gunneridae</taxon>
        <taxon>Pentapetalae</taxon>
        <taxon>rosids</taxon>
        <taxon>fabids</taxon>
        <taxon>Fabales</taxon>
        <taxon>Fabaceae</taxon>
        <taxon>Papilionoideae</taxon>
        <taxon>50 kb inversion clade</taxon>
        <taxon>NPAAA clade</taxon>
        <taxon>indigoferoid/millettioid clade</taxon>
        <taxon>Phaseoleae</taxon>
        <taxon>Vigna</taxon>
    </lineage>
</organism>
<accession>A0A0S3RPT8</accession>
<name>A0A0S3RPT8_PHAAN</name>
<reference evidence="1 2" key="1">
    <citation type="journal article" date="2015" name="Sci. Rep.">
        <title>The power of single molecule real-time sequencing technology in the de novo assembly of a eukaryotic genome.</title>
        <authorList>
            <person name="Sakai H."/>
            <person name="Naito K."/>
            <person name="Ogiso-Tanaka E."/>
            <person name="Takahashi Y."/>
            <person name="Iseki K."/>
            <person name="Muto C."/>
            <person name="Satou K."/>
            <person name="Teruya K."/>
            <person name="Shiroma A."/>
            <person name="Shimoji M."/>
            <person name="Hirano T."/>
            <person name="Itoh T."/>
            <person name="Kaga A."/>
            <person name="Tomooka N."/>
        </authorList>
    </citation>
    <scope>NUCLEOTIDE SEQUENCE [LARGE SCALE GENOMIC DNA]</scope>
    <source>
        <strain evidence="2">cv. Shumari</strain>
    </source>
</reference>
<dbReference type="AlphaFoldDB" id="A0A0S3RPT8"/>
<dbReference type="Proteomes" id="UP000291084">
    <property type="component" value="Chromosome 3"/>
</dbReference>
<evidence type="ECO:0000313" key="2">
    <source>
        <dbReference type="Proteomes" id="UP000291084"/>
    </source>
</evidence>
<dbReference type="EMBL" id="AP015036">
    <property type="protein sequence ID" value="BAT82624.1"/>
    <property type="molecule type" value="Genomic_DNA"/>
</dbReference>
<evidence type="ECO:0000313" key="1">
    <source>
        <dbReference type="EMBL" id="BAT82624.1"/>
    </source>
</evidence>
<gene>
    <name evidence="1" type="primary">Vigan.03G266700</name>
    <name evidence="1" type="ORF">VIGAN_03266700</name>
</gene>
<keyword evidence="2" id="KW-1185">Reference proteome</keyword>
<protein>
    <submittedName>
        <fullName evidence="1">Uncharacterized protein</fullName>
    </submittedName>
</protein>
<sequence>MALKPQNECQGHFKNSLRFVTKMNPKTIYHSAVPYFLINLIPQKSLNLKRSWYFRNRNLCTYKRTGKDPVRYAKQS</sequence>